<comment type="caution">
    <text evidence="1">The sequence shown here is derived from an EMBL/GenBank/DDBJ whole genome shotgun (WGS) entry which is preliminary data.</text>
</comment>
<name>A0ABP8PES8_9ACTN</name>
<dbReference type="RefSeq" id="WP_345458003.1">
    <property type="nucleotide sequence ID" value="NZ_BAABHF010000009.1"/>
</dbReference>
<protein>
    <submittedName>
        <fullName evidence="1">Glycosyl hydrolase</fullName>
    </submittedName>
</protein>
<reference evidence="2" key="1">
    <citation type="journal article" date="2019" name="Int. J. Syst. Evol. Microbiol.">
        <title>The Global Catalogue of Microorganisms (GCM) 10K type strain sequencing project: providing services to taxonomists for standard genome sequencing and annotation.</title>
        <authorList>
            <consortium name="The Broad Institute Genomics Platform"/>
            <consortium name="The Broad Institute Genome Sequencing Center for Infectious Disease"/>
            <person name="Wu L."/>
            <person name="Ma J."/>
        </authorList>
    </citation>
    <scope>NUCLEOTIDE SEQUENCE [LARGE SCALE GENOMIC DNA]</scope>
    <source>
        <strain evidence="2">JCM 17933</strain>
    </source>
</reference>
<evidence type="ECO:0000313" key="2">
    <source>
        <dbReference type="Proteomes" id="UP001500503"/>
    </source>
</evidence>
<dbReference type="GO" id="GO:0016787">
    <property type="term" value="F:hydrolase activity"/>
    <property type="evidence" value="ECO:0007669"/>
    <property type="project" value="UniProtKB-KW"/>
</dbReference>
<organism evidence="1 2">
    <name type="scientific">Actinoallomurus oryzae</name>
    <dbReference type="NCBI Taxonomy" id="502180"/>
    <lineage>
        <taxon>Bacteria</taxon>
        <taxon>Bacillati</taxon>
        <taxon>Actinomycetota</taxon>
        <taxon>Actinomycetes</taxon>
        <taxon>Streptosporangiales</taxon>
        <taxon>Thermomonosporaceae</taxon>
        <taxon>Actinoallomurus</taxon>
    </lineage>
</organism>
<dbReference type="EMBL" id="BAABHF010000009">
    <property type="protein sequence ID" value="GAA4485311.1"/>
    <property type="molecule type" value="Genomic_DNA"/>
</dbReference>
<accession>A0ABP8PES8</accession>
<gene>
    <name evidence="1" type="ORF">GCM10023191_009810</name>
</gene>
<dbReference type="Pfam" id="PF17132">
    <property type="entry name" value="Glyco_hydro_106"/>
    <property type="match status" value="1"/>
</dbReference>
<sequence>MAAVLALPAAVTSPGPAQASPKRGGTPDYGLAAGLARRFANPPVEDRPFYRYWHPGGRMDPGTLKSDFAAMREGGAGGVELSNFVRDNSVAPIEDYDPATQGFGTPAWQERFGDAYRIGKSAGLQVDATYTSKWSANLASVSPDGPGSAKELTLATAWLGPGQEYAGRVPRPTLPDGVHKADLVALRAYPCASKCDDDVPVLDPAHSVNLKDRVSGDEQLRWTAPSGRWVLVASWMHGTGQLVEGAETPGTSYLVDHFSRDGIDAIESFWNEHVLDKEVRKQLKASGGSLFFDSLELNPGGEPLRSWTADFLKEFKKRRGYDAEPYIPTLAVSDPQFELPGSVAERVREDYRKTLNDLFIDDHLVPLRTWAHSLGLTLRGQPYSSWGPTFVDPMEAWSLLDIPEGEDRSFNAGASQGLIETQGADAWRSMATVAGLSGRRLVSDECCASFGRAYRVTRQKLLSHVNENFSAGVNNVVWHGWSHDAPGTAATWPGWAGFGNTGVDDSYGPQNPTWADDRRINDYVARLQTTLRTGRQLTDVAIYHQKPGHSSEGTVGERYFTSSALEQRGFTYGFVNTTLLTGRAMPVDGRTLAPDGPGFHAFVVDRESAMDLAAARRIVAMARQGLPVVVVGEAPQRSLGNDPGDDAAVRAAFEQLRRYGNVRRVAAEDDVPQALAALGVRPRAGFVEPSSLVGVQRRGQDVNVYYWYNASDEQAKATVSVAARGIPYRLDPWTGRVEPIASYGVQGDHTVLNLDVAPGDIALVAVSDAPPAGTRPPSTHVVSTTADQVVLDAGKPVLRTTRNGRQTTVLSDGRQVVTDVRTVPAAQPLSQWGLSLASWHQGSGPQQTAITQLPEQQVTAAPDTHLLPAWSTLPGMQSVSGVGTYRTTFDVKADSQRNAGAYLDLGQVTTTYRVAVNGRSLPPSDQLDSARIDLGPYLRSGHNEVVVTVASMLGNAIAGKAADQYGLVGPVTLIPYVDVPLSR</sequence>
<dbReference type="InterPro" id="IPR008979">
    <property type="entry name" value="Galactose-bd-like_sf"/>
</dbReference>
<keyword evidence="2" id="KW-1185">Reference proteome</keyword>
<proteinExistence type="predicted"/>
<dbReference type="PANTHER" id="PTHR36848:SF2">
    <property type="entry name" value="SECRETED PROTEIN"/>
    <property type="match status" value="1"/>
</dbReference>
<keyword evidence="1" id="KW-0378">Hydrolase</keyword>
<dbReference type="Proteomes" id="UP001500503">
    <property type="component" value="Unassembled WGS sequence"/>
</dbReference>
<dbReference type="SUPFAM" id="SSF49785">
    <property type="entry name" value="Galactose-binding domain-like"/>
    <property type="match status" value="1"/>
</dbReference>
<dbReference type="PANTHER" id="PTHR36848">
    <property type="entry name" value="DNA-BINDING PROTEIN (PUTATIVE SECRETED PROTEIN)-RELATED"/>
    <property type="match status" value="1"/>
</dbReference>
<dbReference type="InterPro" id="IPR053161">
    <property type="entry name" value="Ulvan_degrading_GH"/>
</dbReference>
<dbReference type="Gene3D" id="2.60.120.260">
    <property type="entry name" value="Galactose-binding domain-like"/>
    <property type="match status" value="1"/>
</dbReference>
<evidence type="ECO:0000313" key="1">
    <source>
        <dbReference type="EMBL" id="GAA4485311.1"/>
    </source>
</evidence>